<dbReference type="EMBL" id="BJYD01000004">
    <property type="protein sequence ID" value="GEN52312.1"/>
    <property type="molecule type" value="Genomic_DNA"/>
</dbReference>
<keyword evidence="2" id="KW-1185">Reference proteome</keyword>
<reference evidence="1 2" key="1">
    <citation type="submission" date="2019-07" db="EMBL/GenBank/DDBJ databases">
        <title>Whole genome shotgun sequence of Halobacillus faecis NBRC 103569.</title>
        <authorList>
            <person name="Hosoyama A."/>
            <person name="Uohara A."/>
            <person name="Ohji S."/>
            <person name="Ichikawa N."/>
        </authorList>
    </citation>
    <scope>NUCLEOTIDE SEQUENCE [LARGE SCALE GENOMIC DNA]</scope>
    <source>
        <strain evidence="1 2">NBRC 103569</strain>
    </source>
</reference>
<dbReference type="AlphaFoldDB" id="A0A511WSR2"/>
<evidence type="ECO:0000313" key="2">
    <source>
        <dbReference type="Proteomes" id="UP000321886"/>
    </source>
</evidence>
<name>A0A511WSR2_9BACI</name>
<sequence>MQINGIDNLKFHSQLSLKQVEDRVIITAEFPKELRVELGMREPFLYVTLYVRGGERIKIIDEDNATLHIPSKKDFEQKTYNKIIKFAKEHAKQFRS</sequence>
<gene>
    <name evidence="1" type="ORF">HFA01_05740</name>
</gene>
<organism evidence="1 2">
    <name type="scientific">Halobacillus faecis</name>
    <dbReference type="NCBI Taxonomy" id="360184"/>
    <lineage>
        <taxon>Bacteria</taxon>
        <taxon>Bacillati</taxon>
        <taxon>Bacillota</taxon>
        <taxon>Bacilli</taxon>
        <taxon>Bacillales</taxon>
        <taxon>Bacillaceae</taxon>
        <taxon>Halobacillus</taxon>
    </lineage>
</organism>
<dbReference type="Proteomes" id="UP000321886">
    <property type="component" value="Unassembled WGS sequence"/>
</dbReference>
<dbReference type="RefSeq" id="WP_246139251.1">
    <property type="nucleotide sequence ID" value="NZ_BJYD01000004.1"/>
</dbReference>
<evidence type="ECO:0000313" key="1">
    <source>
        <dbReference type="EMBL" id="GEN52312.1"/>
    </source>
</evidence>
<proteinExistence type="predicted"/>
<comment type="caution">
    <text evidence="1">The sequence shown here is derived from an EMBL/GenBank/DDBJ whole genome shotgun (WGS) entry which is preliminary data.</text>
</comment>
<accession>A0A511WSR2</accession>
<protein>
    <submittedName>
        <fullName evidence="1">Uncharacterized protein</fullName>
    </submittedName>
</protein>